<dbReference type="Proteomes" id="UP000015105">
    <property type="component" value="Chromosome 7D"/>
</dbReference>
<reference evidence="2" key="5">
    <citation type="journal article" date="2021" name="G3 (Bethesda)">
        <title>Aegilops tauschii genome assembly Aet v5.0 features greater sequence contiguity and improved annotation.</title>
        <authorList>
            <person name="Wang L."/>
            <person name="Zhu T."/>
            <person name="Rodriguez J.C."/>
            <person name="Deal K.R."/>
            <person name="Dubcovsky J."/>
            <person name="McGuire P.E."/>
            <person name="Lux T."/>
            <person name="Spannagl M."/>
            <person name="Mayer K.F.X."/>
            <person name="Baldrich P."/>
            <person name="Meyers B.C."/>
            <person name="Huo N."/>
            <person name="Gu Y.Q."/>
            <person name="Zhou H."/>
            <person name="Devos K.M."/>
            <person name="Bennetzen J.L."/>
            <person name="Unver T."/>
            <person name="Budak H."/>
            <person name="Gulick P.J."/>
            <person name="Galiba G."/>
            <person name="Kalapos B."/>
            <person name="Nelson D.R."/>
            <person name="Li P."/>
            <person name="You F.M."/>
            <person name="Luo M.C."/>
            <person name="Dvorak J."/>
        </authorList>
    </citation>
    <scope>NUCLEOTIDE SEQUENCE [LARGE SCALE GENOMIC DNA]</scope>
    <source>
        <strain evidence="2">cv. AL8/78</strain>
    </source>
</reference>
<dbReference type="EnsemblPlants" id="AET7Gv20417100.24">
    <property type="protein sequence ID" value="AET7Gv20417100.24"/>
    <property type="gene ID" value="AET7Gv20417100"/>
</dbReference>
<dbReference type="AlphaFoldDB" id="A0A453R1I2"/>
<feature type="region of interest" description="Disordered" evidence="1">
    <location>
        <begin position="65"/>
        <end position="85"/>
    </location>
</feature>
<evidence type="ECO:0000313" key="2">
    <source>
        <dbReference type="EnsemblPlants" id="AET7Gv20417100.24"/>
    </source>
</evidence>
<proteinExistence type="predicted"/>
<reference evidence="3" key="1">
    <citation type="journal article" date="2014" name="Science">
        <title>Ancient hybridizations among the ancestral genomes of bread wheat.</title>
        <authorList>
            <consortium name="International Wheat Genome Sequencing Consortium,"/>
            <person name="Marcussen T."/>
            <person name="Sandve S.R."/>
            <person name="Heier L."/>
            <person name="Spannagl M."/>
            <person name="Pfeifer M."/>
            <person name="Jakobsen K.S."/>
            <person name="Wulff B.B."/>
            <person name="Steuernagel B."/>
            <person name="Mayer K.F."/>
            <person name="Olsen O.A."/>
        </authorList>
    </citation>
    <scope>NUCLEOTIDE SEQUENCE [LARGE SCALE GENOMIC DNA]</scope>
    <source>
        <strain evidence="3">cv. AL8/78</strain>
    </source>
</reference>
<evidence type="ECO:0000256" key="1">
    <source>
        <dbReference type="SAM" id="MobiDB-lite"/>
    </source>
</evidence>
<reference evidence="2" key="4">
    <citation type="submission" date="2019-03" db="UniProtKB">
        <authorList>
            <consortium name="EnsemblPlants"/>
        </authorList>
    </citation>
    <scope>IDENTIFICATION</scope>
</reference>
<dbReference type="Gramene" id="AET7Gv20417100.24">
    <property type="protein sequence ID" value="AET7Gv20417100.24"/>
    <property type="gene ID" value="AET7Gv20417100"/>
</dbReference>
<evidence type="ECO:0000313" key="3">
    <source>
        <dbReference type="Proteomes" id="UP000015105"/>
    </source>
</evidence>
<reference evidence="3" key="2">
    <citation type="journal article" date="2017" name="Nat. Plants">
        <title>The Aegilops tauschii genome reveals multiple impacts of transposons.</title>
        <authorList>
            <person name="Zhao G."/>
            <person name="Zou C."/>
            <person name="Li K."/>
            <person name="Wang K."/>
            <person name="Li T."/>
            <person name="Gao L."/>
            <person name="Zhang X."/>
            <person name="Wang H."/>
            <person name="Yang Z."/>
            <person name="Liu X."/>
            <person name="Jiang W."/>
            <person name="Mao L."/>
            <person name="Kong X."/>
            <person name="Jiao Y."/>
            <person name="Jia J."/>
        </authorList>
    </citation>
    <scope>NUCLEOTIDE SEQUENCE [LARGE SCALE GENOMIC DNA]</scope>
    <source>
        <strain evidence="3">cv. AL8/78</strain>
    </source>
</reference>
<reference evidence="2" key="3">
    <citation type="journal article" date="2017" name="Nature">
        <title>Genome sequence of the progenitor of the wheat D genome Aegilops tauschii.</title>
        <authorList>
            <person name="Luo M.C."/>
            <person name="Gu Y.Q."/>
            <person name="Puiu D."/>
            <person name="Wang H."/>
            <person name="Twardziok S.O."/>
            <person name="Deal K.R."/>
            <person name="Huo N."/>
            <person name="Zhu T."/>
            <person name="Wang L."/>
            <person name="Wang Y."/>
            <person name="McGuire P.E."/>
            <person name="Liu S."/>
            <person name="Long H."/>
            <person name="Ramasamy R.K."/>
            <person name="Rodriguez J.C."/>
            <person name="Van S.L."/>
            <person name="Yuan L."/>
            <person name="Wang Z."/>
            <person name="Xia Z."/>
            <person name="Xiao L."/>
            <person name="Anderson O.D."/>
            <person name="Ouyang S."/>
            <person name="Liang Y."/>
            <person name="Zimin A.V."/>
            <person name="Pertea G."/>
            <person name="Qi P."/>
            <person name="Bennetzen J.L."/>
            <person name="Dai X."/>
            <person name="Dawson M.W."/>
            <person name="Muller H.G."/>
            <person name="Kugler K."/>
            <person name="Rivarola-Duarte L."/>
            <person name="Spannagl M."/>
            <person name="Mayer K.F.X."/>
            <person name="Lu F.H."/>
            <person name="Bevan M.W."/>
            <person name="Leroy P."/>
            <person name="Li P."/>
            <person name="You F.M."/>
            <person name="Sun Q."/>
            <person name="Liu Z."/>
            <person name="Lyons E."/>
            <person name="Wicker T."/>
            <person name="Salzberg S.L."/>
            <person name="Devos K.M."/>
            <person name="Dvorak J."/>
        </authorList>
    </citation>
    <scope>NUCLEOTIDE SEQUENCE [LARGE SCALE GENOMIC DNA]</scope>
    <source>
        <strain evidence="2">cv. AL8/78</strain>
    </source>
</reference>
<name>A0A453R1I2_AEGTS</name>
<organism evidence="2 3">
    <name type="scientific">Aegilops tauschii subsp. strangulata</name>
    <name type="common">Goatgrass</name>
    <dbReference type="NCBI Taxonomy" id="200361"/>
    <lineage>
        <taxon>Eukaryota</taxon>
        <taxon>Viridiplantae</taxon>
        <taxon>Streptophyta</taxon>
        <taxon>Embryophyta</taxon>
        <taxon>Tracheophyta</taxon>
        <taxon>Spermatophyta</taxon>
        <taxon>Magnoliopsida</taxon>
        <taxon>Liliopsida</taxon>
        <taxon>Poales</taxon>
        <taxon>Poaceae</taxon>
        <taxon>BOP clade</taxon>
        <taxon>Pooideae</taxon>
        <taxon>Triticodae</taxon>
        <taxon>Triticeae</taxon>
        <taxon>Triticinae</taxon>
        <taxon>Aegilops</taxon>
    </lineage>
</organism>
<sequence>APNELRTEAAAEFAAAGSTRPSCCCACHASSLCPCALVMPPRRPRSPTRSRWCRLGGGTTGNYFLPSANIPPGPSQEAEKMRPGGHNGWRCSEVAISYIREVGIVLLQSNQLN</sequence>
<protein>
    <submittedName>
        <fullName evidence="2">Uncharacterized protein</fullName>
    </submittedName>
</protein>
<accession>A0A453R1I2</accession>
<keyword evidence="3" id="KW-1185">Reference proteome</keyword>